<feature type="region of interest" description="Disordered" evidence="1">
    <location>
        <begin position="65"/>
        <end position="155"/>
    </location>
</feature>
<dbReference type="EMBL" id="NRDI02000016">
    <property type="protein sequence ID" value="KAI1510717.1"/>
    <property type="molecule type" value="Genomic_DNA"/>
</dbReference>
<evidence type="ECO:0000313" key="3">
    <source>
        <dbReference type="Proteomes" id="UP000249757"/>
    </source>
</evidence>
<accession>A0A2W1EF95</accession>
<comment type="caution">
    <text evidence="2">The sequence shown here is derived from an EMBL/GenBank/DDBJ whole genome shotgun (WGS) entry which is preliminary data.</text>
</comment>
<evidence type="ECO:0000313" key="2">
    <source>
        <dbReference type="EMBL" id="KAI1510717.1"/>
    </source>
</evidence>
<feature type="compositionally biased region" description="Low complexity" evidence="1">
    <location>
        <begin position="77"/>
        <end position="97"/>
    </location>
</feature>
<feature type="compositionally biased region" description="Polar residues" evidence="1">
    <location>
        <begin position="116"/>
        <end position="128"/>
    </location>
</feature>
<sequence>MSQNIHPGIVIFMRSTPQQLKATQNLTACHISTASTSTSRSSATTTATIITIDLIPPNMSSNVPMGYASTSGSTTPNSTRSSFSYNSNTSNTSTSSSPPVLRPKRSSLKPSLKSSESVPTLNRRSSPATVRFAEPEPLPKSHTWPRARPRTLQLPEPLINRIPSSPMKAQHEDGPSFASPAASLTKQAENLTPSAVQRPVSLPTPPTGTFRPLRKCMSRQTMVPASPQEPDPRWAGIPLPAHYTPPTQSLKSRASFQSTISTFSQLSIQSAPAVLETPAAPQGQYNPLEHYIPCLHLSCKSHYSPAHLGPHYYLPQGPYALSRLHGYCPRHASQELREATLQCKRSYELLRQNAGRKTLNAVAAEFEDAKAVFRDARTVKDARLVRIQKRRVLGAPVLLAEKTNDAREEAWDWRYTNRPCTTSSCNEYYTPYSNHLYAFYRTPLAQTSSLFPQQIFCPTCAQAEAEGFEQKVKEKWGSRCGWDEREWAEWYGNARSDRDMELGFWLKAQERVVREKGPARWVSRLEDDYGVAVDAVAEAHNRSRKGGIFSRLFASMVV</sequence>
<protein>
    <submittedName>
        <fullName evidence="2">Uncharacterized protein</fullName>
    </submittedName>
</protein>
<name>A0A2W1EF95_9PLEO</name>
<feature type="region of interest" description="Disordered" evidence="1">
    <location>
        <begin position="191"/>
        <end position="212"/>
    </location>
</feature>
<dbReference type="AlphaFoldDB" id="A0A2W1EF95"/>
<dbReference type="OrthoDB" id="3875902at2759"/>
<gene>
    <name evidence="2" type="ORF">Ptr86124_010522</name>
</gene>
<keyword evidence="3" id="KW-1185">Reference proteome</keyword>
<organism evidence="2 3">
    <name type="scientific">Pyrenophora tritici-repentis</name>
    <dbReference type="NCBI Taxonomy" id="45151"/>
    <lineage>
        <taxon>Eukaryota</taxon>
        <taxon>Fungi</taxon>
        <taxon>Dikarya</taxon>
        <taxon>Ascomycota</taxon>
        <taxon>Pezizomycotina</taxon>
        <taxon>Dothideomycetes</taxon>
        <taxon>Pleosporomycetidae</taxon>
        <taxon>Pleosporales</taxon>
        <taxon>Pleosporineae</taxon>
        <taxon>Pleosporaceae</taxon>
        <taxon>Pyrenophora</taxon>
    </lineage>
</organism>
<evidence type="ECO:0000256" key="1">
    <source>
        <dbReference type="SAM" id="MobiDB-lite"/>
    </source>
</evidence>
<reference evidence="3" key="1">
    <citation type="journal article" date="2022" name="Microb. Genom.">
        <title>A global pangenome for the wheat fungal pathogen Pyrenophora tritici-repentis and prediction of effector protein structural homology.</title>
        <authorList>
            <person name="Moolhuijzen P.M."/>
            <person name="See P.T."/>
            <person name="Shi G."/>
            <person name="Powell H.R."/>
            <person name="Cockram J."/>
            <person name="Jorgensen L.N."/>
            <person name="Benslimane H."/>
            <person name="Strelkov S.E."/>
            <person name="Turner J."/>
            <person name="Liu Z."/>
            <person name="Moffat C.S."/>
        </authorList>
    </citation>
    <scope>NUCLEOTIDE SEQUENCE [LARGE SCALE GENOMIC DNA]</scope>
</reference>
<dbReference type="Proteomes" id="UP000249757">
    <property type="component" value="Unassembled WGS sequence"/>
</dbReference>
<feature type="compositionally biased region" description="Polar residues" evidence="1">
    <location>
        <begin position="65"/>
        <end position="76"/>
    </location>
</feature>
<proteinExistence type="predicted"/>